<name>A0A7M4FX47_CROPO</name>
<keyword evidence="3 5" id="KW-1015">Disulfide bond</keyword>
<evidence type="ECO:0000256" key="3">
    <source>
        <dbReference type="ARBA" id="ARBA00023157"/>
    </source>
</evidence>
<dbReference type="PROSITE" id="PS50287">
    <property type="entry name" value="SRCR_2"/>
    <property type="match status" value="1"/>
</dbReference>
<evidence type="ECO:0000256" key="1">
    <source>
        <dbReference type="ARBA" id="ARBA00022729"/>
    </source>
</evidence>
<evidence type="ECO:0000256" key="5">
    <source>
        <dbReference type="PROSITE-ProRule" id="PRU00196"/>
    </source>
</evidence>
<feature type="disulfide bond" evidence="5">
    <location>
        <begin position="81"/>
        <end position="91"/>
    </location>
</feature>
<organism evidence="7 8">
    <name type="scientific">Crocodylus porosus</name>
    <name type="common">Saltwater crocodile</name>
    <name type="synonym">Estuarine crocodile</name>
    <dbReference type="NCBI Taxonomy" id="8502"/>
    <lineage>
        <taxon>Eukaryota</taxon>
        <taxon>Metazoa</taxon>
        <taxon>Chordata</taxon>
        <taxon>Craniata</taxon>
        <taxon>Vertebrata</taxon>
        <taxon>Euteleostomi</taxon>
        <taxon>Archelosauria</taxon>
        <taxon>Archosauria</taxon>
        <taxon>Crocodylia</taxon>
        <taxon>Longirostres</taxon>
        <taxon>Crocodylidae</taxon>
        <taxon>Crocodylus</taxon>
    </lineage>
</organism>
<keyword evidence="2" id="KW-0677">Repeat</keyword>
<protein>
    <recommendedName>
        <fullName evidence="6">SRCR domain-containing protein</fullName>
    </recommendedName>
</protein>
<dbReference type="GO" id="GO:0045217">
    <property type="term" value="P:cell-cell junction maintenance"/>
    <property type="evidence" value="ECO:0007669"/>
    <property type="project" value="TreeGrafter"/>
</dbReference>
<dbReference type="SUPFAM" id="SSF56487">
    <property type="entry name" value="SRCR-like"/>
    <property type="match status" value="1"/>
</dbReference>
<dbReference type="GeneTree" id="ENSGT00950000183145"/>
<proteinExistence type="predicted"/>
<sequence length="115" mass="12564">ASPSRLFRQWLLRLVNGGNRCEGRVEISYNGMWGTICDDSWDTNDAEVVCSELGCGQAISAPGEAHFGEGSGTILLDEVQCTGKEAYLWQCFHNGWSVHNCFHHEDAGVICAGTL</sequence>
<dbReference type="PANTHER" id="PTHR47653">
    <property type="entry name" value="PROTEIN BARK BEETLE"/>
    <property type="match status" value="1"/>
</dbReference>
<dbReference type="PROSITE" id="PS00420">
    <property type="entry name" value="SRCR_1"/>
    <property type="match status" value="1"/>
</dbReference>
<dbReference type="SMART" id="SM00202">
    <property type="entry name" value="SR"/>
    <property type="match status" value="1"/>
</dbReference>
<dbReference type="GO" id="GO:0016020">
    <property type="term" value="C:membrane"/>
    <property type="evidence" value="ECO:0007669"/>
    <property type="project" value="InterPro"/>
</dbReference>
<keyword evidence="4" id="KW-0325">Glycoprotein</keyword>
<keyword evidence="1" id="KW-0732">Signal</keyword>
<feature type="disulfide bond" evidence="5">
    <location>
        <begin position="37"/>
        <end position="101"/>
    </location>
</feature>
<feature type="domain" description="SRCR" evidence="6">
    <location>
        <begin position="12"/>
        <end position="112"/>
    </location>
</feature>
<dbReference type="Pfam" id="PF00530">
    <property type="entry name" value="SRCR"/>
    <property type="match status" value="1"/>
</dbReference>
<dbReference type="FunFam" id="3.10.250.10:FF:000003">
    <property type="entry name" value="Deleted in malignant brain tumors 1"/>
    <property type="match status" value="1"/>
</dbReference>
<dbReference type="InterPro" id="IPR053243">
    <property type="entry name" value="SJ_maturation_regulator"/>
</dbReference>
<accession>A0A7M4FX47</accession>
<reference evidence="7" key="1">
    <citation type="submission" date="2025-08" db="UniProtKB">
        <authorList>
            <consortium name="Ensembl"/>
        </authorList>
    </citation>
    <scope>IDENTIFICATION</scope>
</reference>
<evidence type="ECO:0000313" key="7">
    <source>
        <dbReference type="Ensembl" id="ENSCPRP00005014222.1"/>
    </source>
</evidence>
<dbReference type="PRINTS" id="PR00258">
    <property type="entry name" value="SPERACTRCPTR"/>
</dbReference>
<reference evidence="7" key="2">
    <citation type="submission" date="2025-09" db="UniProtKB">
        <authorList>
            <consortium name="Ensembl"/>
        </authorList>
    </citation>
    <scope>IDENTIFICATION</scope>
</reference>
<evidence type="ECO:0000259" key="6">
    <source>
        <dbReference type="PROSITE" id="PS50287"/>
    </source>
</evidence>
<dbReference type="Gene3D" id="3.10.250.10">
    <property type="entry name" value="SRCR-like domain"/>
    <property type="match status" value="1"/>
</dbReference>
<dbReference type="InterPro" id="IPR036772">
    <property type="entry name" value="SRCR-like_dom_sf"/>
</dbReference>
<dbReference type="PANTHER" id="PTHR47653:SF1">
    <property type="entry name" value="DELETED IN MALIGNANT BRAIN TUMORS 1 PROTEIN"/>
    <property type="match status" value="1"/>
</dbReference>
<dbReference type="Ensembl" id="ENSCPRT00005016703.1">
    <property type="protein sequence ID" value="ENSCPRP00005014222.1"/>
    <property type="gene ID" value="ENSCPRG00005010017.1"/>
</dbReference>
<dbReference type="AlphaFoldDB" id="A0A7M4FX47"/>
<feature type="disulfide bond" evidence="5">
    <location>
        <begin position="50"/>
        <end position="111"/>
    </location>
</feature>
<evidence type="ECO:0000313" key="8">
    <source>
        <dbReference type="Proteomes" id="UP000594220"/>
    </source>
</evidence>
<evidence type="ECO:0000256" key="4">
    <source>
        <dbReference type="ARBA" id="ARBA00023180"/>
    </source>
</evidence>
<dbReference type="Proteomes" id="UP000594220">
    <property type="component" value="Unplaced"/>
</dbReference>
<evidence type="ECO:0000256" key="2">
    <source>
        <dbReference type="ARBA" id="ARBA00022737"/>
    </source>
</evidence>
<dbReference type="OMA" id="FRINSMI"/>
<dbReference type="InterPro" id="IPR001190">
    <property type="entry name" value="SRCR"/>
</dbReference>
<keyword evidence="8" id="KW-1185">Reference proteome</keyword>